<evidence type="ECO:0000256" key="1">
    <source>
        <dbReference type="SAM" id="Phobius"/>
    </source>
</evidence>
<name>A0A0G0K4S7_9BACT</name>
<dbReference type="Proteomes" id="UP000034738">
    <property type="component" value="Unassembled WGS sequence"/>
</dbReference>
<proteinExistence type="predicted"/>
<comment type="caution">
    <text evidence="2">The sequence shown here is derived from an EMBL/GenBank/DDBJ whole genome shotgun (WGS) entry which is preliminary data.</text>
</comment>
<keyword evidence="1" id="KW-0472">Membrane</keyword>
<gene>
    <name evidence="2" type="ORF">US95_C0020G0020</name>
</gene>
<evidence type="ECO:0000313" key="2">
    <source>
        <dbReference type="EMBL" id="KKQ74718.1"/>
    </source>
</evidence>
<protein>
    <submittedName>
        <fullName evidence="2">UbiA prenyltransferase</fullName>
    </submittedName>
</protein>
<keyword evidence="1" id="KW-1133">Transmembrane helix</keyword>
<accession>A0A0G0K4S7</accession>
<evidence type="ECO:0000313" key="3">
    <source>
        <dbReference type="Proteomes" id="UP000034738"/>
    </source>
</evidence>
<keyword evidence="1" id="KW-0812">Transmembrane</keyword>
<keyword evidence="2" id="KW-0808">Transferase</keyword>
<dbReference type="AlphaFoldDB" id="A0A0G0K4S7"/>
<dbReference type="GO" id="GO:0016740">
    <property type="term" value="F:transferase activity"/>
    <property type="evidence" value="ECO:0007669"/>
    <property type="project" value="UniProtKB-KW"/>
</dbReference>
<reference evidence="2 3" key="1">
    <citation type="journal article" date="2015" name="Nature">
        <title>rRNA introns, odd ribosomes, and small enigmatic genomes across a large radiation of phyla.</title>
        <authorList>
            <person name="Brown C.T."/>
            <person name="Hug L.A."/>
            <person name="Thomas B.C."/>
            <person name="Sharon I."/>
            <person name="Castelle C.J."/>
            <person name="Singh A."/>
            <person name="Wilkins M.J."/>
            <person name="Williams K.H."/>
            <person name="Banfield J.F."/>
        </authorList>
    </citation>
    <scope>NUCLEOTIDE SEQUENCE [LARGE SCALE GENOMIC DNA]</scope>
</reference>
<organism evidence="2 3">
    <name type="scientific">Candidatus Woesebacteria bacterium GW2011_GWB1_38_5</name>
    <dbReference type="NCBI Taxonomy" id="1618568"/>
    <lineage>
        <taxon>Bacteria</taxon>
        <taxon>Candidatus Woeseibacteriota</taxon>
    </lineage>
</organism>
<sequence>MFGNASWLSWSLFAFYESPRASLDVWLLLAEISKTTTVDKLLMASIPVVIYTIMRYESLIFEGKSEAPEKIILSDKGLITSVFIWFMMVYWVYYVAVV</sequence>
<dbReference type="EMBL" id="LBUY01000020">
    <property type="protein sequence ID" value="KKQ74718.1"/>
    <property type="molecule type" value="Genomic_DNA"/>
</dbReference>
<feature type="transmembrane region" description="Helical" evidence="1">
    <location>
        <begin position="77"/>
        <end position="96"/>
    </location>
</feature>